<evidence type="ECO:0000256" key="6">
    <source>
        <dbReference type="SAM" id="Phobius"/>
    </source>
</evidence>
<comment type="subcellular location">
    <subcellularLocation>
        <location evidence="1">Membrane</location>
        <topology evidence="1">Multi-pass membrane protein</topology>
    </subcellularLocation>
</comment>
<name>A0AAD6HQ82_9EURO</name>
<keyword evidence="9" id="KW-1185">Reference proteome</keyword>
<organism evidence="8 9">
    <name type="scientific">Penicillium malachiteum</name>
    <dbReference type="NCBI Taxonomy" id="1324776"/>
    <lineage>
        <taxon>Eukaryota</taxon>
        <taxon>Fungi</taxon>
        <taxon>Dikarya</taxon>
        <taxon>Ascomycota</taxon>
        <taxon>Pezizomycotina</taxon>
        <taxon>Eurotiomycetes</taxon>
        <taxon>Eurotiomycetidae</taxon>
        <taxon>Eurotiales</taxon>
        <taxon>Aspergillaceae</taxon>
        <taxon>Penicillium</taxon>
    </lineage>
</organism>
<evidence type="ECO:0000256" key="1">
    <source>
        <dbReference type="ARBA" id="ARBA00004141"/>
    </source>
</evidence>
<dbReference type="InterPro" id="IPR005828">
    <property type="entry name" value="MFS_sugar_transport-like"/>
</dbReference>
<evidence type="ECO:0000256" key="4">
    <source>
        <dbReference type="ARBA" id="ARBA00022989"/>
    </source>
</evidence>
<feature type="transmembrane region" description="Helical" evidence="6">
    <location>
        <begin position="228"/>
        <end position="246"/>
    </location>
</feature>
<dbReference type="GO" id="GO:0016020">
    <property type="term" value="C:membrane"/>
    <property type="evidence" value="ECO:0007669"/>
    <property type="project" value="UniProtKB-SubCell"/>
</dbReference>
<feature type="domain" description="Major facilitator superfamily (MFS) profile" evidence="7">
    <location>
        <begin position="1"/>
        <end position="281"/>
    </location>
</feature>
<feature type="transmembrane region" description="Helical" evidence="6">
    <location>
        <begin position="98"/>
        <end position="115"/>
    </location>
</feature>
<keyword evidence="8" id="KW-0762">Sugar transport</keyword>
<evidence type="ECO:0000313" key="8">
    <source>
        <dbReference type="EMBL" id="KAJ5732271.1"/>
    </source>
</evidence>
<keyword evidence="3 6" id="KW-0812">Transmembrane</keyword>
<evidence type="ECO:0000256" key="5">
    <source>
        <dbReference type="ARBA" id="ARBA00023136"/>
    </source>
</evidence>
<reference evidence="8" key="1">
    <citation type="journal article" date="2023" name="IMA Fungus">
        <title>Comparative genomic study of the Penicillium genus elucidates a diverse pangenome and 15 lateral gene transfer events.</title>
        <authorList>
            <person name="Petersen C."/>
            <person name="Sorensen T."/>
            <person name="Nielsen M.R."/>
            <person name="Sondergaard T.E."/>
            <person name="Sorensen J.L."/>
            <person name="Fitzpatrick D.A."/>
            <person name="Frisvad J.C."/>
            <person name="Nielsen K.L."/>
        </authorList>
    </citation>
    <scope>NUCLEOTIDE SEQUENCE</scope>
    <source>
        <strain evidence="8">IBT 17514</strain>
    </source>
</reference>
<dbReference type="EMBL" id="JAQJAN010000004">
    <property type="protein sequence ID" value="KAJ5732271.1"/>
    <property type="molecule type" value="Genomic_DNA"/>
</dbReference>
<sequence>MDSSCSWRIPSVTQIIFPLVALPALFMVPESPRWLVSMNRISDARAALANLYASGDIDSPVVHHQIIEIQHTLALEEENATTSGYAEMISTPGNRHRLFITVSVGFYAQWVGNVVESYYLSLVLKGIGITKTRDQLLISGCLQIWNLIFATVGASLVEKVGRRTFFLLSGAIMLVSYITIAGLSGGFYETGHHAVGTAVVPFLFIYFAGCDIAFLSMEVWPFRLRSRGLTVAWVSVVFGNMFNTFVNPIALDSIGWKYYFVFVAVLIAYEITVYFSYPETRGHTLEDMAMIFDKDMVRDDNTGEGIDKIGSAEQVERV</sequence>
<dbReference type="Proteomes" id="UP001215712">
    <property type="component" value="Unassembled WGS sequence"/>
</dbReference>
<dbReference type="PANTHER" id="PTHR48022">
    <property type="entry name" value="PLASTIDIC GLUCOSE TRANSPORTER 4"/>
    <property type="match status" value="1"/>
</dbReference>
<feature type="transmembrane region" description="Helical" evidence="6">
    <location>
        <begin position="164"/>
        <end position="188"/>
    </location>
</feature>
<dbReference type="Pfam" id="PF00083">
    <property type="entry name" value="Sugar_tr"/>
    <property type="match status" value="1"/>
</dbReference>
<gene>
    <name evidence="8" type="ORF">N7493_003752</name>
</gene>
<comment type="similarity">
    <text evidence="2">Belongs to the major facilitator superfamily. Sugar transporter (TC 2.A.1.1) family.</text>
</comment>
<evidence type="ECO:0000256" key="2">
    <source>
        <dbReference type="ARBA" id="ARBA00010992"/>
    </source>
</evidence>
<evidence type="ECO:0000256" key="3">
    <source>
        <dbReference type="ARBA" id="ARBA00022692"/>
    </source>
</evidence>
<proteinExistence type="inferred from homology"/>
<evidence type="ECO:0000313" key="9">
    <source>
        <dbReference type="Proteomes" id="UP001215712"/>
    </source>
</evidence>
<dbReference type="InterPro" id="IPR020846">
    <property type="entry name" value="MFS_dom"/>
</dbReference>
<comment type="caution">
    <text evidence="8">The sequence shown here is derived from an EMBL/GenBank/DDBJ whole genome shotgun (WGS) entry which is preliminary data.</text>
</comment>
<dbReference type="InterPro" id="IPR050360">
    <property type="entry name" value="MFS_Sugar_Transporters"/>
</dbReference>
<dbReference type="SUPFAM" id="SSF103473">
    <property type="entry name" value="MFS general substrate transporter"/>
    <property type="match status" value="1"/>
</dbReference>
<feature type="transmembrane region" description="Helical" evidence="6">
    <location>
        <begin position="12"/>
        <end position="28"/>
    </location>
</feature>
<feature type="transmembrane region" description="Helical" evidence="6">
    <location>
        <begin position="135"/>
        <end position="157"/>
    </location>
</feature>
<accession>A0AAD6HQ82</accession>
<keyword evidence="8" id="KW-0813">Transport</keyword>
<keyword evidence="4 6" id="KW-1133">Transmembrane helix</keyword>
<dbReference type="InterPro" id="IPR036259">
    <property type="entry name" value="MFS_trans_sf"/>
</dbReference>
<dbReference type="GO" id="GO:0005351">
    <property type="term" value="F:carbohydrate:proton symporter activity"/>
    <property type="evidence" value="ECO:0007669"/>
    <property type="project" value="TreeGrafter"/>
</dbReference>
<feature type="transmembrane region" description="Helical" evidence="6">
    <location>
        <begin position="258"/>
        <end position="277"/>
    </location>
</feature>
<dbReference type="PANTHER" id="PTHR48022:SF3">
    <property type="entry name" value="HEXOSE TRANSPORTER PROTEIN (AFU_ORTHOLOGUE AFUA_8G04480)-RELATED"/>
    <property type="match status" value="1"/>
</dbReference>
<protein>
    <submittedName>
        <fullName evidence="8">Sugar transporter (Hexose transporter)</fullName>
    </submittedName>
</protein>
<reference evidence="8" key="2">
    <citation type="submission" date="2023-01" db="EMBL/GenBank/DDBJ databases">
        <authorList>
            <person name="Petersen C."/>
        </authorList>
    </citation>
    <scope>NUCLEOTIDE SEQUENCE</scope>
    <source>
        <strain evidence="8">IBT 17514</strain>
    </source>
</reference>
<feature type="transmembrane region" description="Helical" evidence="6">
    <location>
        <begin position="194"/>
        <end position="216"/>
    </location>
</feature>
<dbReference type="AlphaFoldDB" id="A0AAD6HQ82"/>
<dbReference type="PROSITE" id="PS50850">
    <property type="entry name" value="MFS"/>
    <property type="match status" value="1"/>
</dbReference>
<dbReference type="Gene3D" id="1.20.1250.20">
    <property type="entry name" value="MFS general substrate transporter like domains"/>
    <property type="match status" value="1"/>
</dbReference>
<keyword evidence="5 6" id="KW-0472">Membrane</keyword>
<evidence type="ECO:0000259" key="7">
    <source>
        <dbReference type="PROSITE" id="PS50850"/>
    </source>
</evidence>